<keyword evidence="4 5" id="KW-0472">Membrane</keyword>
<comment type="subcellular location">
    <subcellularLocation>
        <location evidence="1">Membrane</location>
        <topology evidence="1">Multi-pass membrane protein</topology>
    </subcellularLocation>
</comment>
<dbReference type="PRINTS" id="PR00164">
    <property type="entry name" value="ABC2TRNSPORT"/>
</dbReference>
<dbReference type="PANTHER" id="PTHR43332">
    <property type="entry name" value="INNER MEMBRANE TRANSPORT PERMEASE YADH-RELATED"/>
    <property type="match status" value="1"/>
</dbReference>
<feature type="non-terminal residue" evidence="7">
    <location>
        <position position="238"/>
    </location>
</feature>
<gene>
    <name evidence="7" type="ORF">METZ01_LOCUS182689</name>
</gene>
<evidence type="ECO:0000313" key="7">
    <source>
        <dbReference type="EMBL" id="SVB29835.1"/>
    </source>
</evidence>
<feature type="transmembrane region" description="Helical" evidence="5">
    <location>
        <begin position="65"/>
        <end position="93"/>
    </location>
</feature>
<evidence type="ECO:0000259" key="6">
    <source>
        <dbReference type="Pfam" id="PF01061"/>
    </source>
</evidence>
<evidence type="ECO:0000256" key="5">
    <source>
        <dbReference type="SAM" id="Phobius"/>
    </source>
</evidence>
<evidence type="ECO:0000256" key="3">
    <source>
        <dbReference type="ARBA" id="ARBA00022989"/>
    </source>
</evidence>
<feature type="transmembrane region" description="Helical" evidence="5">
    <location>
        <begin position="146"/>
        <end position="171"/>
    </location>
</feature>
<dbReference type="AlphaFoldDB" id="A0A382CUS4"/>
<protein>
    <recommendedName>
        <fullName evidence="6">ABC-2 type transporter transmembrane domain-containing protein</fullName>
    </recommendedName>
</protein>
<dbReference type="InterPro" id="IPR052522">
    <property type="entry name" value="ABC-2_transport_permease"/>
</dbReference>
<feature type="domain" description="ABC-2 type transporter transmembrane" evidence="6">
    <location>
        <begin position="16"/>
        <end position="225"/>
    </location>
</feature>
<sequence>MIVTRPLLGLKNWLGLRTLYMREIRRFSKVYIQTILAPVITTLVFLAIFTLAIGKLRGDINGVPFIEFLAPGLIMMAIIQNSFANAASSIMAAKMQGNIIDTLMPPLTANELVLAYASGGATRGIVVGCTVGLAVGIFVDINVNNVLLIIFYAATASYMLAMVGIIGGVWANRQDHMTVINGFIITPLSFLSGTFYSIDRMPENLQFFALINPFFYAIDGLRAGFTGQSDGPLLFGAV</sequence>
<feature type="transmembrane region" description="Helical" evidence="5">
    <location>
        <begin position="177"/>
        <end position="198"/>
    </location>
</feature>
<dbReference type="PIRSF" id="PIRSF006648">
    <property type="entry name" value="DrrB"/>
    <property type="match status" value="1"/>
</dbReference>
<organism evidence="7">
    <name type="scientific">marine metagenome</name>
    <dbReference type="NCBI Taxonomy" id="408172"/>
    <lineage>
        <taxon>unclassified sequences</taxon>
        <taxon>metagenomes</taxon>
        <taxon>ecological metagenomes</taxon>
    </lineage>
</organism>
<evidence type="ECO:0000256" key="1">
    <source>
        <dbReference type="ARBA" id="ARBA00004141"/>
    </source>
</evidence>
<evidence type="ECO:0000256" key="4">
    <source>
        <dbReference type="ARBA" id="ARBA00023136"/>
    </source>
</evidence>
<feature type="transmembrane region" description="Helical" evidence="5">
    <location>
        <begin position="113"/>
        <end position="139"/>
    </location>
</feature>
<dbReference type="InterPro" id="IPR013525">
    <property type="entry name" value="ABC2_TM"/>
</dbReference>
<dbReference type="GO" id="GO:0043190">
    <property type="term" value="C:ATP-binding cassette (ABC) transporter complex"/>
    <property type="evidence" value="ECO:0007669"/>
    <property type="project" value="InterPro"/>
</dbReference>
<keyword evidence="3 5" id="KW-1133">Transmembrane helix</keyword>
<dbReference type="EMBL" id="UINC01036213">
    <property type="protein sequence ID" value="SVB29835.1"/>
    <property type="molecule type" value="Genomic_DNA"/>
</dbReference>
<name>A0A382CUS4_9ZZZZ</name>
<dbReference type="GO" id="GO:0140359">
    <property type="term" value="F:ABC-type transporter activity"/>
    <property type="evidence" value="ECO:0007669"/>
    <property type="project" value="InterPro"/>
</dbReference>
<proteinExistence type="predicted"/>
<accession>A0A382CUS4</accession>
<evidence type="ECO:0000256" key="2">
    <source>
        <dbReference type="ARBA" id="ARBA00022692"/>
    </source>
</evidence>
<feature type="transmembrane region" description="Helical" evidence="5">
    <location>
        <begin position="30"/>
        <end position="53"/>
    </location>
</feature>
<reference evidence="7" key="1">
    <citation type="submission" date="2018-05" db="EMBL/GenBank/DDBJ databases">
        <authorList>
            <person name="Lanie J.A."/>
            <person name="Ng W.-L."/>
            <person name="Kazmierczak K.M."/>
            <person name="Andrzejewski T.M."/>
            <person name="Davidsen T.M."/>
            <person name="Wayne K.J."/>
            <person name="Tettelin H."/>
            <person name="Glass J.I."/>
            <person name="Rusch D."/>
            <person name="Podicherti R."/>
            <person name="Tsui H.-C.T."/>
            <person name="Winkler M.E."/>
        </authorList>
    </citation>
    <scope>NUCLEOTIDE SEQUENCE</scope>
</reference>
<dbReference type="PANTHER" id="PTHR43332:SF2">
    <property type="entry name" value="INNER MEMBRANE TRANSPORT PERMEASE YADH"/>
    <property type="match status" value="1"/>
</dbReference>
<dbReference type="Pfam" id="PF01061">
    <property type="entry name" value="ABC2_membrane"/>
    <property type="match status" value="1"/>
</dbReference>
<dbReference type="InterPro" id="IPR000412">
    <property type="entry name" value="ABC_2_transport"/>
</dbReference>
<keyword evidence="2 5" id="KW-0812">Transmembrane</keyword>